<feature type="transmembrane region" description="Helical" evidence="8">
    <location>
        <begin position="205"/>
        <end position="226"/>
    </location>
</feature>
<keyword evidence="3 7" id="KW-0812">Transmembrane</keyword>
<evidence type="ECO:0000256" key="2">
    <source>
        <dbReference type="ARBA" id="ARBA00022475"/>
    </source>
</evidence>
<name>A0A5C8KY87_9GAMM</name>
<protein>
    <recommendedName>
        <fullName evidence="9">NADH:quinone oxidoreductase/Mrp antiporter transmembrane domain-containing protein</fullName>
    </recommendedName>
</protein>
<feature type="transmembrane region" description="Helical" evidence="8">
    <location>
        <begin position="175"/>
        <end position="198"/>
    </location>
</feature>
<dbReference type="RefSeq" id="WP_147890450.1">
    <property type="nucleotide sequence ID" value="NZ_VRTS01000001.1"/>
</dbReference>
<comment type="caution">
    <text evidence="10">The sequence shown here is derived from an EMBL/GenBank/DDBJ whole genome shotgun (WGS) entry which is preliminary data.</text>
</comment>
<feature type="transmembrane region" description="Helical" evidence="8">
    <location>
        <begin position="327"/>
        <end position="346"/>
    </location>
</feature>
<evidence type="ECO:0000256" key="3">
    <source>
        <dbReference type="ARBA" id="ARBA00022692"/>
    </source>
</evidence>
<feature type="domain" description="NADH:quinone oxidoreductase/Mrp antiporter transmembrane" evidence="9">
    <location>
        <begin position="97"/>
        <end position="319"/>
    </location>
</feature>
<dbReference type="Pfam" id="PF00361">
    <property type="entry name" value="Proton_antipo_M"/>
    <property type="match status" value="1"/>
</dbReference>
<dbReference type="InterPro" id="IPR052175">
    <property type="entry name" value="ComplexI-like_HydComp"/>
</dbReference>
<dbReference type="EMBL" id="VRTS01000001">
    <property type="protein sequence ID" value="TXK65777.1"/>
    <property type="molecule type" value="Genomic_DNA"/>
</dbReference>
<dbReference type="InterPro" id="IPR003918">
    <property type="entry name" value="NADH_UbQ_OxRdtase"/>
</dbReference>
<feature type="transmembrane region" description="Helical" evidence="8">
    <location>
        <begin position="428"/>
        <end position="451"/>
    </location>
</feature>
<dbReference type="GO" id="GO:0042773">
    <property type="term" value="P:ATP synthesis coupled electron transport"/>
    <property type="evidence" value="ECO:0007669"/>
    <property type="project" value="InterPro"/>
</dbReference>
<reference evidence="10 11" key="1">
    <citation type="submission" date="2019-08" db="EMBL/GenBank/DDBJ databases">
        <authorList>
            <person name="Karlyshev A.V."/>
        </authorList>
    </citation>
    <scope>NUCLEOTIDE SEQUENCE [LARGE SCALE GENOMIC DNA]</scope>
    <source>
        <strain evidence="10 11">Alg18-2.2</strain>
    </source>
</reference>
<comment type="subcellular location">
    <subcellularLocation>
        <location evidence="1">Cell membrane</location>
        <topology evidence="1">Multi-pass membrane protein</topology>
    </subcellularLocation>
    <subcellularLocation>
        <location evidence="7">Membrane</location>
        <topology evidence="7">Multi-pass membrane protein</topology>
    </subcellularLocation>
</comment>
<keyword evidence="5" id="KW-0560">Oxidoreductase</keyword>
<dbReference type="AlphaFoldDB" id="A0A5C8KY87"/>
<evidence type="ECO:0000256" key="8">
    <source>
        <dbReference type="SAM" id="Phobius"/>
    </source>
</evidence>
<sequence length="535" mass="55847">MFASRAHAAGVLRILLPLACLPPLVLALMPVQGVELTAILLGTRLETGVLQQAMLLLVALAWGAAGWYAADRVTHQPGRFAVFWLLSLAGIVLATLAGDLASFYFGYALMTLSAYGLVVHDGGAAARRAGRVYLVMAILAEGALLAGVLLLASRYGATGVGDITRAALDSPRTGGLAGVLLLLGFSVKIGVAGLHLWLPLAHPVAPVPASAILSGVIVKAGVLGLVRLVPPGALPEAWMPGLLALGLFTSFYGALVGIVQTRIKTVLAYSTVSQMGLVFMVAVLAVFAPERAVLWPLLGLFVLHHGLNKAALFLAAGSVPLLGWWRVLLFALPALSLAGMPLLSGALAKGGLKSALYDAGPGLPPIVWLSLGSVATACVLWRALSLARAGEADAPRPHASWPALVVAAVVVPWLWASRHDLAQLPSTAVLFEGFWPLAAALVAVLAVAAIIRRSPALDWRGRIPEGDVLVPLLALLSGIRGVFARAWPRWHAVQWPNPGPALERWIAHGERSLGSVSAAGLSLLLLGLVLWVAWT</sequence>
<feature type="transmembrane region" description="Helical" evidence="8">
    <location>
        <begin position="103"/>
        <end position="120"/>
    </location>
</feature>
<evidence type="ECO:0000256" key="4">
    <source>
        <dbReference type="ARBA" id="ARBA00022989"/>
    </source>
</evidence>
<evidence type="ECO:0000259" key="9">
    <source>
        <dbReference type="Pfam" id="PF00361"/>
    </source>
</evidence>
<evidence type="ECO:0000313" key="11">
    <source>
        <dbReference type="Proteomes" id="UP000321248"/>
    </source>
</evidence>
<accession>A0A5C8KY87</accession>
<evidence type="ECO:0000256" key="7">
    <source>
        <dbReference type="RuleBase" id="RU000320"/>
    </source>
</evidence>
<evidence type="ECO:0000256" key="1">
    <source>
        <dbReference type="ARBA" id="ARBA00004651"/>
    </source>
</evidence>
<dbReference type="Proteomes" id="UP000321248">
    <property type="component" value="Unassembled WGS sequence"/>
</dbReference>
<dbReference type="OrthoDB" id="9768329at2"/>
<gene>
    <name evidence="10" type="ORF">FU658_01315</name>
</gene>
<feature type="transmembrane region" description="Helical" evidence="8">
    <location>
        <begin position="132"/>
        <end position="155"/>
    </location>
</feature>
<evidence type="ECO:0000313" key="10">
    <source>
        <dbReference type="EMBL" id="TXK65777.1"/>
    </source>
</evidence>
<proteinExistence type="predicted"/>
<evidence type="ECO:0000256" key="6">
    <source>
        <dbReference type="ARBA" id="ARBA00023136"/>
    </source>
</evidence>
<dbReference type="PANTHER" id="PTHR42682">
    <property type="entry name" value="HYDROGENASE-4 COMPONENT F"/>
    <property type="match status" value="1"/>
</dbReference>
<keyword evidence="6 8" id="KW-0472">Membrane</keyword>
<feature type="transmembrane region" description="Helical" evidence="8">
    <location>
        <begin position="266"/>
        <end position="287"/>
    </location>
</feature>
<dbReference type="PRINTS" id="PR01437">
    <property type="entry name" value="NUOXDRDTASE4"/>
</dbReference>
<evidence type="ECO:0000256" key="5">
    <source>
        <dbReference type="ARBA" id="ARBA00023002"/>
    </source>
</evidence>
<feature type="transmembrane region" description="Helical" evidence="8">
    <location>
        <begin position="513"/>
        <end position="534"/>
    </location>
</feature>
<dbReference type="GO" id="GO:0016491">
    <property type="term" value="F:oxidoreductase activity"/>
    <property type="evidence" value="ECO:0007669"/>
    <property type="project" value="UniProtKB-KW"/>
</dbReference>
<feature type="transmembrane region" description="Helical" evidence="8">
    <location>
        <begin position="49"/>
        <end position="68"/>
    </location>
</feature>
<dbReference type="GO" id="GO:0008137">
    <property type="term" value="F:NADH dehydrogenase (ubiquinone) activity"/>
    <property type="evidence" value="ECO:0007669"/>
    <property type="project" value="InterPro"/>
</dbReference>
<keyword evidence="11" id="KW-1185">Reference proteome</keyword>
<dbReference type="PANTHER" id="PTHR42682:SF4">
    <property type="entry name" value="NADH-UBIQUINONE_PLASTOQUINONE"/>
    <property type="match status" value="1"/>
</dbReference>
<keyword evidence="2" id="KW-1003">Cell membrane</keyword>
<dbReference type="GO" id="GO:0005886">
    <property type="term" value="C:plasma membrane"/>
    <property type="evidence" value="ECO:0007669"/>
    <property type="project" value="UniProtKB-SubCell"/>
</dbReference>
<feature type="transmembrane region" description="Helical" evidence="8">
    <location>
        <begin position="80"/>
        <end position="97"/>
    </location>
</feature>
<feature type="transmembrane region" description="Helical" evidence="8">
    <location>
        <begin position="399"/>
        <end position="416"/>
    </location>
</feature>
<dbReference type="InterPro" id="IPR001750">
    <property type="entry name" value="ND/Mrp_TM"/>
</dbReference>
<feature type="transmembrane region" description="Helical" evidence="8">
    <location>
        <begin position="238"/>
        <end position="259"/>
    </location>
</feature>
<keyword evidence="4 8" id="KW-1133">Transmembrane helix</keyword>
<organism evidence="10 11">
    <name type="scientific">Alkalisalibacterium limincola</name>
    <dbReference type="NCBI Taxonomy" id="2699169"/>
    <lineage>
        <taxon>Bacteria</taxon>
        <taxon>Pseudomonadati</taxon>
        <taxon>Pseudomonadota</taxon>
        <taxon>Gammaproteobacteria</taxon>
        <taxon>Lysobacterales</taxon>
        <taxon>Lysobacteraceae</taxon>
        <taxon>Alkalisalibacterium</taxon>
    </lineage>
</organism>
<feature type="transmembrane region" description="Helical" evidence="8">
    <location>
        <begin position="366"/>
        <end position="387"/>
    </location>
</feature>
<feature type="transmembrane region" description="Helical" evidence="8">
    <location>
        <begin position="293"/>
        <end position="315"/>
    </location>
</feature>